<feature type="region of interest" description="Disordered" evidence="1">
    <location>
        <begin position="1"/>
        <end position="66"/>
    </location>
</feature>
<feature type="compositionally biased region" description="Pro residues" evidence="1">
    <location>
        <begin position="164"/>
        <end position="175"/>
    </location>
</feature>
<organism evidence="2 3">
    <name type="scientific">Brassica cretica</name>
    <name type="common">Mustard</name>
    <dbReference type="NCBI Taxonomy" id="69181"/>
    <lineage>
        <taxon>Eukaryota</taxon>
        <taxon>Viridiplantae</taxon>
        <taxon>Streptophyta</taxon>
        <taxon>Embryophyta</taxon>
        <taxon>Tracheophyta</taxon>
        <taxon>Spermatophyta</taxon>
        <taxon>Magnoliopsida</taxon>
        <taxon>eudicotyledons</taxon>
        <taxon>Gunneridae</taxon>
        <taxon>Pentapetalae</taxon>
        <taxon>rosids</taxon>
        <taxon>malvids</taxon>
        <taxon>Brassicales</taxon>
        <taxon>Brassicaceae</taxon>
        <taxon>Brassiceae</taxon>
        <taxon>Brassica</taxon>
    </lineage>
</organism>
<evidence type="ECO:0000313" key="2">
    <source>
        <dbReference type="EMBL" id="KAF3510945.1"/>
    </source>
</evidence>
<feature type="compositionally biased region" description="Polar residues" evidence="1">
    <location>
        <begin position="619"/>
        <end position="628"/>
    </location>
</feature>
<comment type="caution">
    <text evidence="2">The sequence shown here is derived from an EMBL/GenBank/DDBJ whole genome shotgun (WGS) entry which is preliminary data.</text>
</comment>
<proteinExistence type="predicted"/>
<feature type="compositionally biased region" description="Low complexity" evidence="1">
    <location>
        <begin position="8"/>
        <end position="23"/>
    </location>
</feature>
<evidence type="ECO:0000313" key="3">
    <source>
        <dbReference type="Proteomes" id="UP000712600"/>
    </source>
</evidence>
<evidence type="ECO:0008006" key="4">
    <source>
        <dbReference type="Google" id="ProtNLM"/>
    </source>
</evidence>
<feature type="region of interest" description="Disordered" evidence="1">
    <location>
        <begin position="508"/>
        <end position="541"/>
    </location>
</feature>
<name>A0A8S9P7N6_BRACR</name>
<feature type="region of interest" description="Disordered" evidence="1">
    <location>
        <begin position="139"/>
        <end position="187"/>
    </location>
</feature>
<dbReference type="Proteomes" id="UP000712600">
    <property type="component" value="Unassembled WGS sequence"/>
</dbReference>
<dbReference type="InterPro" id="IPR040256">
    <property type="entry name" value="At4g02000-like"/>
</dbReference>
<gene>
    <name evidence="2" type="ORF">F2Q69_00004258</name>
</gene>
<sequence>MQSVWKLPSRASAPSPSPSSAGDSPPPHPVPPDPPDPLSPLSPQEYPLLSSTPLSKQKRNTVPEPLKKGLLVLSSIDSTKIQPVDPTVKAQFESVATIASDETGPQIGSEIPTAPVHSEETHVPILNFITINPKSSSPIITNKASSSQPTNPPASTTDPSLETNPPPVTLPPTLPMPTQTTPSEPSLVERLRISEDKPLKRLAPKRNTVPEPLKKGLLVLSSIDSTKIQPVDPTVKAQFESVATIASDETGPQIGSEIPTAPVHSEETHVPILNFITINPKSSSPIITNKASSSQPTNPPASTTDPSLETNPPPVTLPPTLPMPTQTTPSEPSLVERLRISEDKPLKRLAPTSSSATTMEGHLRLIRFRASLTICGAKEKRDSMFHTAQWSLEHSMSTPPLKAIKIWAHLTGVPFDLRHQEGLSLVAGLVGDPKETDDFTRNLVSLTLSRVKVEVDLTQPLPSVVEFQRQSGEVVEVLVHYPWIPPTCSHCHQLGHLVRNCLLLSPPSVQNTPKQNHPQSNSPQSNLPIQNPFQTNHPKQAPANSFSTLILKSTPKNAPTRTYVKKASATFKAKKAPSSNLPTASSDTPKLAISNSFALLEFVPSSQDRMVIDPPLLTTLPTESSSDHVNPPLSAISSNSPDPIPRPSL</sequence>
<feature type="compositionally biased region" description="Pro residues" evidence="1">
    <location>
        <begin position="311"/>
        <end position="322"/>
    </location>
</feature>
<dbReference type="AlphaFoldDB" id="A0A8S9P7N6"/>
<reference evidence="2" key="1">
    <citation type="submission" date="2019-12" db="EMBL/GenBank/DDBJ databases">
        <title>Genome sequencing and annotation of Brassica cretica.</title>
        <authorList>
            <person name="Studholme D.J."/>
            <person name="Sarris P."/>
        </authorList>
    </citation>
    <scope>NUCLEOTIDE SEQUENCE</scope>
    <source>
        <strain evidence="2">PFS-109/04</strain>
        <tissue evidence="2">Leaf</tissue>
    </source>
</reference>
<evidence type="ECO:0000256" key="1">
    <source>
        <dbReference type="SAM" id="MobiDB-lite"/>
    </source>
</evidence>
<feature type="compositionally biased region" description="Pro residues" evidence="1">
    <location>
        <begin position="24"/>
        <end position="40"/>
    </location>
</feature>
<protein>
    <recommendedName>
        <fullName evidence="4">DUF4283 domain-containing protein</fullName>
    </recommendedName>
</protein>
<feature type="region of interest" description="Disordered" evidence="1">
    <location>
        <begin position="286"/>
        <end position="335"/>
    </location>
</feature>
<dbReference type="EMBL" id="QGKX02001521">
    <property type="protein sequence ID" value="KAF3510945.1"/>
    <property type="molecule type" value="Genomic_DNA"/>
</dbReference>
<feature type="compositionally biased region" description="Polar residues" evidence="1">
    <location>
        <begin position="139"/>
        <end position="162"/>
    </location>
</feature>
<feature type="compositionally biased region" description="Polar residues" evidence="1">
    <location>
        <begin position="286"/>
        <end position="309"/>
    </location>
</feature>
<dbReference type="PANTHER" id="PTHR31286:SF90">
    <property type="entry name" value="DUF4283 DOMAIN-CONTAINING PROTEIN"/>
    <property type="match status" value="1"/>
</dbReference>
<dbReference type="PANTHER" id="PTHR31286">
    <property type="entry name" value="GLYCINE-RICH CELL WALL STRUCTURAL PROTEIN 1.8-LIKE"/>
    <property type="match status" value="1"/>
</dbReference>
<feature type="region of interest" description="Disordered" evidence="1">
    <location>
        <begin position="614"/>
        <end position="649"/>
    </location>
</feature>
<accession>A0A8S9P7N6</accession>